<name>A0ABM4MWI9_EQUPR</name>
<dbReference type="InterPro" id="IPR021885">
    <property type="entry name" value="DUF3496"/>
</dbReference>
<feature type="coiled-coil region" evidence="3">
    <location>
        <begin position="1061"/>
        <end position="1236"/>
    </location>
</feature>
<dbReference type="Proteomes" id="UP001652662">
    <property type="component" value="Chromosome 30"/>
</dbReference>
<dbReference type="GeneID" id="103566400"/>
<keyword evidence="1 3" id="KW-0175">Coiled coil</keyword>
<dbReference type="Pfam" id="PF14915">
    <property type="entry name" value="CCDC144C"/>
    <property type="match status" value="1"/>
</dbReference>
<dbReference type="PANTHER" id="PTHR24147:SF60">
    <property type="entry name" value="ANKYRIN REPEAT DOMAIN-CONTAINING PROTEIN 26-RELATED"/>
    <property type="match status" value="1"/>
</dbReference>
<organism evidence="7 8">
    <name type="scientific">Equus przewalskii</name>
    <name type="common">Przewalski's horse</name>
    <name type="synonym">Equus caballus przewalskii</name>
    <dbReference type="NCBI Taxonomy" id="9798"/>
    <lineage>
        <taxon>Eukaryota</taxon>
        <taxon>Metazoa</taxon>
        <taxon>Chordata</taxon>
        <taxon>Craniata</taxon>
        <taxon>Vertebrata</taxon>
        <taxon>Euteleostomi</taxon>
        <taxon>Mammalia</taxon>
        <taxon>Eutheria</taxon>
        <taxon>Laurasiatheria</taxon>
        <taxon>Perissodactyla</taxon>
        <taxon>Equidae</taxon>
        <taxon>Equus</taxon>
    </lineage>
</organism>
<feature type="region of interest" description="Disordered" evidence="4">
    <location>
        <begin position="230"/>
        <end position="285"/>
    </location>
</feature>
<evidence type="ECO:0000256" key="3">
    <source>
        <dbReference type="SAM" id="Coils"/>
    </source>
</evidence>
<dbReference type="PROSITE" id="PS50088">
    <property type="entry name" value="ANK_REPEAT"/>
    <property type="match status" value="4"/>
</dbReference>
<feature type="compositionally biased region" description="Basic and acidic residues" evidence="4">
    <location>
        <begin position="668"/>
        <end position="681"/>
    </location>
</feature>
<sequence>MALKPVGSAMKKIFGFRSKKGESPRASSGRRRDSAGFGRESSDGVNSRPGYHIRDEDLGKIHKAASVGNVAKVQQILLLGKSGLNDRDKLNRTALHLACANGHPEVVTLLVERKCQLNLCDSENRTALMKAIQCQQEECATILLEHGADPDVTDVGGNTALHYAARGENLSIAAKLLSHNANIEARNKDDLTPLLLAVSENKQQMVEFLVKQEANIHAVDKMKSNRQLISEHKEEKRPKTCSQNSNPVDESSEEYSLSRLSDKAGIDDSWPTSDDEDLDFDTKNVPKPSLTKLMTAFQQSKKNIEAKRGTVRPENTMLFEDDNSDSENEDVVETLPKPSIKVQGFSPPAFPSPEPLLKPTVRSFADLDLTKEETTKSATGKKENGIDIIQSTPQEQTNNDNLISVEGAHKDNRSDLMSALGLGEEDGVESPWDSESISESLPQKYVDHLSGAADQKGKNMLNEQVEDVFYVPSCMSGSRNFKMAKLEDKRNVGIPVAHMDSPEKCPHLKPTIDVQDSVSKKAGGRKDVRTSRSALSAEVDLEITSEEEQERLDGSENNHLQVEEEKKKHKSSEMEISENIDAAAAAAENGLIQQTSGRADKQHFPVMENEDSVSSAPGLHMKEVKKTKDEKWTPKESVITPMFEKADSLPGGLLQVNDDSSLSETDQDDGRPAKKTSNEKNKVKKQINSLDDLADLTQSSETASEDCELPYSNYMNSMLLIEQLGVDCKDSVSLLKIQNAVLSYERLIELKKNHCELLTGKIKKMENKVSGLQKELSETKEMKSQLEHQKVEWEREVCSLRFTLKQEEEKRRTADKLYEKIREQLRRKEEQYSQEVEMKQQLELTLRTLDMELRTVRNNLNQVVEERNDTQRQLSREQNARILQDGILTNHLCKQKEIEMAHKKLNTEVSDSHDKEKDLSHKNHMLQDEIAILRLEIDTIKNQNKEKEKKYFEDIERVKEKNDDLQKTIKLNEETLAKTIFQYNGQLNVLTAENTVLNSKLENERQNKERLETEVESYRSRLATAVHDHDQSQTSKRDLEIAFQRARDEWFRLQDKMNFDISNLKDSNEILSQQLSKAESKVNNLEIELHQTRDVLREKTLVLEGVQRDLSQTQCQKKEIEQMYQSEQGRVNKYIGKQESLEERLAQLQSENMLLRQQLDDAHNKADSKEKTVINIQDRFQDIVTKLQAKSEKQGLMLEERNKELMDECNHLKERMYQYENEKAEREVVVRQLQQELADTLKKQSMSEASLEVTSRYRISLEDETQDLKKKLGQIRSQLQEAQDRHIEAVRCAEKTQDHVQKLEIENAKLKVTVKKQMGKIEQLQKNLLGTSTSEDEKEQLKKFMELKQSLEYSLDQEMKKNSELEKEITGVKKLLKVTRRKLNDYENGELSFQGDLKTNQIEMDIQMNMLKHKIDDLTAKLETASSKCVHLDAENQVLQQKLLSMKALQKKCEKLDKNKKKLEQEVVNLRSHIEMNMVEHGQVEQYRREIEERARQDIVEKLKEVNLFLQTQAAAQENLEQLRENNNASIRSQMELRIRDLESELSKMKISQEDFNKTELEKYKQLYLEELKVRKSLENKLNKTNERLAETSTELLLKKEQNRSLLSALTARPVLEPPCAGNHNSSLVLNRNLTPREDLVIPTSRPRPSNNSMETYLTKMQEELEKNITRELEEAAAEFESGPCRASPLGSTDESNLNQDLVLKTSQEYVQILKKNYMI</sequence>
<dbReference type="InterPro" id="IPR039497">
    <property type="entry name" value="CC144C-like_CC_dom"/>
</dbReference>
<dbReference type="Pfam" id="PF12001">
    <property type="entry name" value="DUF3496"/>
    <property type="match status" value="1"/>
</dbReference>
<dbReference type="InterPro" id="IPR002110">
    <property type="entry name" value="Ankyrin_rpt"/>
</dbReference>
<evidence type="ECO:0000313" key="7">
    <source>
        <dbReference type="Proteomes" id="UP001652662"/>
    </source>
</evidence>
<accession>A0ABM4MWI9</accession>
<reference evidence="8" key="1">
    <citation type="submission" date="2025-08" db="UniProtKB">
        <authorList>
            <consortium name="RefSeq"/>
        </authorList>
    </citation>
    <scope>IDENTIFICATION</scope>
    <source>
        <tissue evidence="8">Blood</tissue>
    </source>
</reference>
<feature type="repeat" description="ANK" evidence="2">
    <location>
        <begin position="123"/>
        <end position="155"/>
    </location>
</feature>
<feature type="region of interest" description="Disordered" evidence="4">
    <location>
        <begin position="1676"/>
        <end position="1695"/>
    </location>
</feature>
<protein>
    <submittedName>
        <fullName evidence="8">Ankyrin repeat domain-containing protein 26 isoform X41</fullName>
    </submittedName>
</protein>
<evidence type="ECO:0000256" key="4">
    <source>
        <dbReference type="SAM" id="MobiDB-lite"/>
    </source>
</evidence>
<dbReference type="InterPro" id="IPR036770">
    <property type="entry name" value="Ankyrin_rpt-contain_sf"/>
</dbReference>
<proteinExistence type="predicted"/>
<feature type="repeat" description="ANK" evidence="2">
    <location>
        <begin position="156"/>
        <end position="188"/>
    </location>
</feature>
<dbReference type="SMART" id="SM00248">
    <property type="entry name" value="ANK"/>
    <property type="match status" value="4"/>
</dbReference>
<feature type="compositionally biased region" description="Basic and acidic residues" evidence="4">
    <location>
        <begin position="620"/>
        <end position="634"/>
    </location>
</feature>
<evidence type="ECO:0000256" key="1">
    <source>
        <dbReference type="ARBA" id="ARBA00023054"/>
    </source>
</evidence>
<feature type="coiled-coil region" evidence="3">
    <location>
        <begin position="1506"/>
        <end position="1595"/>
    </location>
</feature>
<dbReference type="SUPFAM" id="SSF48403">
    <property type="entry name" value="Ankyrin repeat"/>
    <property type="match status" value="1"/>
</dbReference>
<evidence type="ECO:0000259" key="5">
    <source>
        <dbReference type="Pfam" id="PF12001"/>
    </source>
</evidence>
<feature type="compositionally biased region" description="Polar residues" evidence="4">
    <location>
        <begin position="240"/>
        <end position="249"/>
    </location>
</feature>
<dbReference type="InterPro" id="IPR050657">
    <property type="entry name" value="Ankyrin_repeat_domain"/>
</dbReference>
<feature type="domain" description="DUF3496" evidence="5">
    <location>
        <begin position="1532"/>
        <end position="1639"/>
    </location>
</feature>
<keyword evidence="7" id="KW-1185">Reference proteome</keyword>
<dbReference type="Gene3D" id="1.25.40.20">
    <property type="entry name" value="Ankyrin repeat-containing domain"/>
    <property type="match status" value="2"/>
</dbReference>
<feature type="coiled-coil region" evidence="3">
    <location>
        <begin position="923"/>
        <end position="1028"/>
    </location>
</feature>
<gene>
    <name evidence="8" type="primary">ANKRD26</name>
</gene>
<feature type="coiled-coil region" evidence="3">
    <location>
        <begin position="1408"/>
        <end position="1473"/>
    </location>
</feature>
<feature type="compositionally biased region" description="Basic and acidic residues" evidence="4">
    <location>
        <begin position="551"/>
        <end position="566"/>
    </location>
</feature>
<feature type="coiled-coil region" evidence="3">
    <location>
        <begin position="748"/>
        <end position="880"/>
    </location>
</feature>
<feature type="repeat" description="ANK" evidence="2">
    <location>
        <begin position="189"/>
        <end position="221"/>
    </location>
</feature>
<dbReference type="Pfam" id="PF12796">
    <property type="entry name" value="Ank_2"/>
    <property type="match status" value="2"/>
</dbReference>
<dbReference type="SUPFAM" id="SSF57997">
    <property type="entry name" value="Tropomyosin"/>
    <property type="match status" value="1"/>
</dbReference>
<evidence type="ECO:0000259" key="6">
    <source>
        <dbReference type="Pfam" id="PF14915"/>
    </source>
</evidence>
<keyword evidence="2" id="KW-0040">ANK repeat</keyword>
<evidence type="ECO:0000256" key="2">
    <source>
        <dbReference type="PROSITE-ProRule" id="PRU00023"/>
    </source>
</evidence>
<feature type="region of interest" description="Disordered" evidence="4">
    <location>
        <begin position="339"/>
        <end position="358"/>
    </location>
</feature>
<feature type="region of interest" description="Disordered" evidence="4">
    <location>
        <begin position="544"/>
        <end position="683"/>
    </location>
</feature>
<evidence type="ECO:0000313" key="8">
    <source>
        <dbReference type="RefSeq" id="XP_070457059.1"/>
    </source>
</evidence>
<dbReference type="RefSeq" id="XP_070457059.1">
    <property type="nucleotide sequence ID" value="XM_070600958.1"/>
</dbReference>
<feature type="domain" description="CCDC144C-like coiled-coil" evidence="6">
    <location>
        <begin position="802"/>
        <end position="1278"/>
    </location>
</feature>
<dbReference type="PANTHER" id="PTHR24147">
    <property type="entry name" value="ANKYRIN REPEAT DOMAIN 36-RELATED"/>
    <property type="match status" value="1"/>
</dbReference>
<feature type="coiled-coil region" evidence="3">
    <location>
        <begin position="1265"/>
        <end position="1382"/>
    </location>
</feature>
<feature type="region of interest" description="Disordered" evidence="4">
    <location>
        <begin position="14"/>
        <end position="51"/>
    </location>
</feature>
<dbReference type="PROSITE" id="PS50297">
    <property type="entry name" value="ANK_REP_REGION"/>
    <property type="match status" value="4"/>
</dbReference>
<feature type="repeat" description="ANK" evidence="2">
    <location>
        <begin position="90"/>
        <end position="122"/>
    </location>
</feature>